<dbReference type="PRINTS" id="PR01041">
    <property type="entry name" value="TRNASYNTHMET"/>
</dbReference>
<dbReference type="GO" id="GO:0004825">
    <property type="term" value="F:methionine-tRNA ligase activity"/>
    <property type="evidence" value="ECO:0007669"/>
    <property type="project" value="UniProtKB-EC"/>
</dbReference>
<evidence type="ECO:0000256" key="10">
    <source>
        <dbReference type="ARBA" id="ARBA00047364"/>
    </source>
</evidence>
<evidence type="ECO:0000256" key="3">
    <source>
        <dbReference type="ARBA" id="ARBA00022490"/>
    </source>
</evidence>
<comment type="catalytic activity">
    <reaction evidence="10">
        <text>tRNA(Met) + L-methionine + ATP = L-methionyl-tRNA(Met) + AMP + diphosphate</text>
        <dbReference type="Rhea" id="RHEA:13481"/>
        <dbReference type="Rhea" id="RHEA-COMP:9667"/>
        <dbReference type="Rhea" id="RHEA-COMP:9698"/>
        <dbReference type="ChEBI" id="CHEBI:30616"/>
        <dbReference type="ChEBI" id="CHEBI:33019"/>
        <dbReference type="ChEBI" id="CHEBI:57844"/>
        <dbReference type="ChEBI" id="CHEBI:78442"/>
        <dbReference type="ChEBI" id="CHEBI:78530"/>
        <dbReference type="ChEBI" id="CHEBI:456215"/>
        <dbReference type="EC" id="6.1.1.10"/>
    </reaction>
</comment>
<dbReference type="SUPFAM" id="SSF52374">
    <property type="entry name" value="Nucleotidylyl transferase"/>
    <property type="match status" value="1"/>
</dbReference>
<keyword evidence="8 13" id="KW-0030">Aminoacyl-tRNA synthetase</keyword>
<evidence type="ECO:0000256" key="2">
    <source>
        <dbReference type="ARBA" id="ARBA00012838"/>
    </source>
</evidence>
<keyword evidence="3" id="KW-0963">Cytoplasm</keyword>
<dbReference type="Pfam" id="PF09334">
    <property type="entry name" value="tRNA-synt_1g"/>
    <property type="match status" value="1"/>
</dbReference>
<dbReference type="AlphaFoldDB" id="A0A3B0T635"/>
<evidence type="ECO:0000256" key="9">
    <source>
        <dbReference type="ARBA" id="ARBA00030904"/>
    </source>
</evidence>
<dbReference type="GO" id="GO:0006431">
    <property type="term" value="P:methionyl-tRNA aminoacylation"/>
    <property type="evidence" value="ECO:0007669"/>
    <property type="project" value="InterPro"/>
</dbReference>
<dbReference type="InterPro" id="IPR041872">
    <property type="entry name" value="Anticodon_Met"/>
</dbReference>
<evidence type="ECO:0000256" key="4">
    <source>
        <dbReference type="ARBA" id="ARBA00022598"/>
    </source>
</evidence>
<dbReference type="InterPro" id="IPR023458">
    <property type="entry name" value="Met-tRNA_ligase_1"/>
</dbReference>
<organism evidence="13">
    <name type="scientific">hydrothermal vent metagenome</name>
    <dbReference type="NCBI Taxonomy" id="652676"/>
    <lineage>
        <taxon>unclassified sequences</taxon>
        <taxon>metagenomes</taxon>
        <taxon>ecological metagenomes</taxon>
    </lineage>
</organism>
<dbReference type="NCBIfam" id="TIGR00398">
    <property type="entry name" value="metG"/>
    <property type="match status" value="1"/>
</dbReference>
<feature type="domain" description="Methionyl-tRNA synthetase anticodon-binding" evidence="12">
    <location>
        <begin position="420"/>
        <end position="548"/>
    </location>
</feature>
<dbReference type="PANTHER" id="PTHR45765:SF1">
    <property type="entry name" value="METHIONINE--TRNA LIGASE, CYTOPLASMIC"/>
    <property type="match status" value="1"/>
</dbReference>
<dbReference type="Gene3D" id="1.10.730.10">
    <property type="entry name" value="Isoleucyl-tRNA Synthetase, Domain 1"/>
    <property type="match status" value="1"/>
</dbReference>
<dbReference type="Gene3D" id="2.20.28.20">
    <property type="entry name" value="Methionyl-tRNA synthetase, Zn-domain"/>
    <property type="match status" value="1"/>
</dbReference>
<dbReference type="SUPFAM" id="SSF47323">
    <property type="entry name" value="Anticodon-binding domain of a subclass of class I aminoacyl-tRNA synthetases"/>
    <property type="match status" value="1"/>
</dbReference>
<dbReference type="Pfam" id="PF19303">
    <property type="entry name" value="Anticodon_3"/>
    <property type="match status" value="1"/>
</dbReference>
<evidence type="ECO:0000256" key="8">
    <source>
        <dbReference type="ARBA" id="ARBA00023146"/>
    </source>
</evidence>
<dbReference type="InterPro" id="IPR029038">
    <property type="entry name" value="MetRS_Zn"/>
</dbReference>
<dbReference type="HAMAP" id="MF_00098">
    <property type="entry name" value="Met_tRNA_synth_type1"/>
    <property type="match status" value="1"/>
</dbReference>
<dbReference type="PANTHER" id="PTHR45765">
    <property type="entry name" value="METHIONINE--TRNA LIGASE"/>
    <property type="match status" value="1"/>
</dbReference>
<evidence type="ECO:0000259" key="11">
    <source>
        <dbReference type="Pfam" id="PF09334"/>
    </source>
</evidence>
<dbReference type="EMBL" id="UOEK01000494">
    <property type="protein sequence ID" value="VAW08797.1"/>
    <property type="molecule type" value="Genomic_DNA"/>
</dbReference>
<keyword evidence="7" id="KW-0648">Protein biosynthesis</keyword>
<dbReference type="CDD" id="cd07957">
    <property type="entry name" value="Anticodon_Ia_Met"/>
    <property type="match status" value="1"/>
</dbReference>
<dbReference type="GO" id="GO:0005829">
    <property type="term" value="C:cytosol"/>
    <property type="evidence" value="ECO:0007669"/>
    <property type="project" value="TreeGrafter"/>
</dbReference>
<dbReference type="InterPro" id="IPR014758">
    <property type="entry name" value="Met-tRNA_synth"/>
</dbReference>
<evidence type="ECO:0000256" key="1">
    <source>
        <dbReference type="ARBA" id="ARBA00004496"/>
    </source>
</evidence>
<comment type="subcellular location">
    <subcellularLocation>
        <location evidence="1">Cytoplasm</location>
    </subcellularLocation>
</comment>
<dbReference type="SUPFAM" id="SSF57770">
    <property type="entry name" value="Methionyl-tRNA synthetase (MetRS), Zn-domain"/>
    <property type="match status" value="1"/>
</dbReference>
<evidence type="ECO:0000313" key="13">
    <source>
        <dbReference type="EMBL" id="VAW08797.1"/>
    </source>
</evidence>
<dbReference type="InterPro" id="IPR009080">
    <property type="entry name" value="tRNAsynth_Ia_anticodon-bd"/>
</dbReference>
<accession>A0A3B0T635</accession>
<gene>
    <name evidence="13" type="ORF">MNBD_ACTINO02-1739</name>
</gene>
<keyword evidence="6" id="KW-0067">ATP-binding</keyword>
<proteinExistence type="inferred from homology"/>
<dbReference type="InterPro" id="IPR014729">
    <property type="entry name" value="Rossmann-like_a/b/a_fold"/>
</dbReference>
<evidence type="ECO:0000256" key="7">
    <source>
        <dbReference type="ARBA" id="ARBA00022917"/>
    </source>
</evidence>
<evidence type="ECO:0000259" key="12">
    <source>
        <dbReference type="Pfam" id="PF19303"/>
    </source>
</evidence>
<dbReference type="CDD" id="cd00814">
    <property type="entry name" value="MetRS_core"/>
    <property type="match status" value="1"/>
</dbReference>
<feature type="domain" description="Methionyl/Leucyl tRNA synthetase" evidence="11">
    <location>
        <begin position="12"/>
        <end position="404"/>
    </location>
</feature>
<evidence type="ECO:0000256" key="6">
    <source>
        <dbReference type="ARBA" id="ARBA00022840"/>
    </source>
</evidence>
<dbReference type="InterPro" id="IPR033911">
    <property type="entry name" value="MetRS_core"/>
</dbReference>
<dbReference type="InterPro" id="IPR015413">
    <property type="entry name" value="Methionyl/Leucyl_tRNA_Synth"/>
</dbReference>
<reference evidence="13" key="1">
    <citation type="submission" date="2018-06" db="EMBL/GenBank/DDBJ databases">
        <authorList>
            <person name="Zhirakovskaya E."/>
        </authorList>
    </citation>
    <scope>NUCLEOTIDE SEQUENCE</scope>
</reference>
<keyword evidence="5" id="KW-0547">Nucleotide-binding</keyword>
<name>A0A3B0T635_9ZZZZ</name>
<dbReference type="Gene3D" id="3.40.50.620">
    <property type="entry name" value="HUPs"/>
    <property type="match status" value="1"/>
</dbReference>
<evidence type="ECO:0000256" key="5">
    <source>
        <dbReference type="ARBA" id="ARBA00022741"/>
    </source>
</evidence>
<dbReference type="FunFam" id="2.20.28.20:FF:000001">
    <property type="entry name" value="Methionine--tRNA ligase"/>
    <property type="match status" value="1"/>
</dbReference>
<sequence>MIEPTSSPKTNVLVAVAWPYAQGPLHLGHIGGAYLPSDVFARFQRSIGNNVLMVSGSDAHGTPITVRAEQEGVTAAEIVARFHPEFLKYWQDLGISFDLFTKTDTENHRRVAQDFFLTLLANGYLYTEEADQYYDEEAERFLPDRYVEGTCPHCGYTDARGDQCDNCGRTLDPADLIDPRSKFTGVTPVMKTTEHYYVRFTALQERMSDWLASREGWRPHVKNFAVGFVEEGLKDRAFTRDMNWGIPIPVDDLGDGKVIYVWWEAVMGYLSASKEWAALRNEPEAWRQWWEDPDAKTYYFVGKDNIPFHAIFWPALLMGYGGLNLPTDVPANQYITFKGEKASKSRGVGKPLRWYLDHLQPDALRYALAANFPESSDSDLVEEDMWRRINDELVATWGNLVHRVVSMTHRYFEGTVPEATLDDRDRALLDRVDELLAAEHSDISHVKLRSGLSNAMAAAQEANVYLSEREPWKTAKTDMARTGTTLNVALQAIAGIAVGLYPFLPFTSPKVLASLGIETPEMGPAWGRPQVDTGTVLADPVPLFSKVEIEE</sequence>
<protein>
    <recommendedName>
        <fullName evidence="2">methionine--tRNA ligase</fullName>
        <ecNumber evidence="2">6.1.1.10</ecNumber>
    </recommendedName>
    <alternativeName>
        <fullName evidence="9">Methionyl-tRNA synthetase</fullName>
    </alternativeName>
</protein>
<dbReference type="EC" id="6.1.1.10" evidence="2"/>
<keyword evidence="4 13" id="KW-0436">Ligase</keyword>
<dbReference type="GO" id="GO:0005524">
    <property type="term" value="F:ATP binding"/>
    <property type="evidence" value="ECO:0007669"/>
    <property type="project" value="UniProtKB-KW"/>
</dbReference>